<dbReference type="EMBL" id="JBBPBM010000006">
    <property type="protein sequence ID" value="KAK8579299.1"/>
    <property type="molecule type" value="Genomic_DNA"/>
</dbReference>
<sequence>MQVRQTLGKGAHIGKGSGKRLQGRLYPIFVKAKLDRFGLGYHPNRQGRKEAMRKNQEKRKAMLIGEDLPWGKMVFLPLHQVFTSGGLLDPTKTREENDPFDHNLGNFKIFSGTIDGKNNRLSNLTDDDLSAHFESLTVNPLIDDERENPYLEQICPCSPELELNNWTAEELLIIFKSNTE</sequence>
<organism evidence="1 2">
    <name type="scientific">Hibiscus sabdariffa</name>
    <name type="common">roselle</name>
    <dbReference type="NCBI Taxonomy" id="183260"/>
    <lineage>
        <taxon>Eukaryota</taxon>
        <taxon>Viridiplantae</taxon>
        <taxon>Streptophyta</taxon>
        <taxon>Embryophyta</taxon>
        <taxon>Tracheophyta</taxon>
        <taxon>Spermatophyta</taxon>
        <taxon>Magnoliopsida</taxon>
        <taxon>eudicotyledons</taxon>
        <taxon>Gunneridae</taxon>
        <taxon>Pentapetalae</taxon>
        <taxon>rosids</taxon>
        <taxon>malvids</taxon>
        <taxon>Malvales</taxon>
        <taxon>Malvaceae</taxon>
        <taxon>Malvoideae</taxon>
        <taxon>Hibiscus</taxon>
    </lineage>
</organism>
<evidence type="ECO:0000313" key="2">
    <source>
        <dbReference type="Proteomes" id="UP001472677"/>
    </source>
</evidence>
<name>A0ABR2FEE7_9ROSI</name>
<proteinExistence type="predicted"/>
<dbReference type="Proteomes" id="UP001472677">
    <property type="component" value="Unassembled WGS sequence"/>
</dbReference>
<gene>
    <name evidence="1" type="ORF">V6N12_069626</name>
</gene>
<reference evidence="1 2" key="1">
    <citation type="journal article" date="2024" name="G3 (Bethesda)">
        <title>Genome assembly of Hibiscus sabdariffa L. provides insights into metabolisms of medicinal natural products.</title>
        <authorList>
            <person name="Kim T."/>
        </authorList>
    </citation>
    <scope>NUCLEOTIDE SEQUENCE [LARGE SCALE GENOMIC DNA]</scope>
    <source>
        <strain evidence="1">TK-2024</strain>
        <tissue evidence="1">Old leaves</tissue>
    </source>
</reference>
<evidence type="ECO:0000313" key="1">
    <source>
        <dbReference type="EMBL" id="KAK8579299.1"/>
    </source>
</evidence>
<keyword evidence="2" id="KW-1185">Reference proteome</keyword>
<accession>A0ABR2FEE7</accession>
<protein>
    <submittedName>
        <fullName evidence="1">Uncharacterized protein</fullName>
    </submittedName>
</protein>
<comment type="caution">
    <text evidence="1">The sequence shown here is derived from an EMBL/GenBank/DDBJ whole genome shotgun (WGS) entry which is preliminary data.</text>
</comment>